<evidence type="ECO:0000256" key="2">
    <source>
        <dbReference type="ARBA" id="ARBA00022793"/>
    </source>
</evidence>
<dbReference type="EC" id="4.1.1.20" evidence="5 6"/>
<feature type="domain" description="Orn/DAP/Arg decarboxylase 2 N-terminal" evidence="9">
    <location>
        <begin position="53"/>
        <end position="281"/>
    </location>
</feature>
<dbReference type="InterPro" id="IPR029066">
    <property type="entry name" value="PLP-binding_barrel"/>
</dbReference>
<reference evidence="10 11" key="1">
    <citation type="submission" date="2020-05" db="EMBL/GenBank/DDBJ databases">
        <title>Draft genome sequence of Desulfovibrio sp. strain HN2T.</title>
        <authorList>
            <person name="Ueno A."/>
            <person name="Tamazawa S."/>
            <person name="Tamamura S."/>
            <person name="Murakami T."/>
            <person name="Kiyama T."/>
            <person name="Inomata H."/>
            <person name="Amano Y."/>
            <person name="Miyakawa K."/>
            <person name="Tamaki H."/>
            <person name="Naganuma T."/>
            <person name="Kaneko K."/>
        </authorList>
    </citation>
    <scope>NUCLEOTIDE SEQUENCE [LARGE SCALE GENOMIC DNA]</scope>
    <source>
        <strain evidence="10 11">HN2</strain>
    </source>
</reference>
<comment type="function">
    <text evidence="5">Specifically catalyzes the decarboxylation of meso-diaminopimelate (meso-DAP) to L-lysine.</text>
</comment>
<feature type="binding site" evidence="5">
    <location>
        <position position="317"/>
    </location>
    <ligand>
        <name>substrate</name>
    </ligand>
</feature>
<organism evidence="10 11">
    <name type="scientific">Desulfovibrio subterraneus</name>
    <dbReference type="NCBI Taxonomy" id="2718620"/>
    <lineage>
        <taxon>Bacteria</taxon>
        <taxon>Pseudomonadati</taxon>
        <taxon>Thermodesulfobacteriota</taxon>
        <taxon>Desulfovibrionia</taxon>
        <taxon>Desulfovibrionales</taxon>
        <taxon>Desulfovibrionaceae</taxon>
        <taxon>Desulfovibrio</taxon>
    </lineage>
</organism>
<dbReference type="SUPFAM" id="SSF51419">
    <property type="entry name" value="PLP-binding barrel"/>
    <property type="match status" value="1"/>
</dbReference>
<accession>A0A7J0BDX4</accession>
<keyword evidence="2 5" id="KW-0210">Decarboxylase</keyword>
<evidence type="ECO:0000313" key="10">
    <source>
        <dbReference type="EMBL" id="GFM31899.1"/>
    </source>
</evidence>
<comment type="pathway">
    <text evidence="5 8">Amino-acid biosynthesis; L-lysine biosynthesis via DAP pathway; L-lysine from DL-2,6-diaminopimelate: step 1/1.</text>
</comment>
<comment type="subunit">
    <text evidence="5">Homodimer.</text>
</comment>
<dbReference type="RefSeq" id="WP_174403590.1">
    <property type="nucleotide sequence ID" value="NZ_BLVO01000004.1"/>
</dbReference>
<dbReference type="UniPathway" id="UPA00034">
    <property type="reaction ID" value="UER00027"/>
</dbReference>
<evidence type="ECO:0000256" key="5">
    <source>
        <dbReference type="HAMAP-Rule" id="MF_02120"/>
    </source>
</evidence>
<name>A0A7J0BDX4_9BACT</name>
<comment type="similarity">
    <text evidence="5">Belongs to the Orn/Lys/Arg decarboxylase class-II family. LysA subfamily.</text>
</comment>
<dbReference type="InterPro" id="IPR002986">
    <property type="entry name" value="DAP_deCOOHase_LysA"/>
</dbReference>
<protein>
    <recommendedName>
        <fullName evidence="5 6">Diaminopimelate decarboxylase</fullName>
        <shortName evidence="5">DAP decarboxylase</shortName>
        <shortName evidence="5">DAPDC</shortName>
        <ecNumber evidence="5 6">4.1.1.20</ecNumber>
    </recommendedName>
</protein>
<proteinExistence type="inferred from homology"/>
<dbReference type="SUPFAM" id="SSF50621">
    <property type="entry name" value="Alanine racemase C-terminal domain-like"/>
    <property type="match status" value="1"/>
</dbReference>
<dbReference type="InterPro" id="IPR009006">
    <property type="entry name" value="Ala_racemase/Decarboxylase_C"/>
</dbReference>
<dbReference type="CDD" id="cd06828">
    <property type="entry name" value="PLPDE_III_DapDC"/>
    <property type="match status" value="1"/>
</dbReference>
<keyword evidence="11" id="KW-1185">Reference proteome</keyword>
<dbReference type="AlphaFoldDB" id="A0A7J0BDX4"/>
<feature type="binding site" evidence="5">
    <location>
        <position position="347"/>
    </location>
    <ligand>
        <name>substrate</name>
    </ligand>
</feature>
<keyword evidence="5" id="KW-0028">Amino-acid biosynthesis</keyword>
<dbReference type="Proteomes" id="UP000503840">
    <property type="component" value="Unassembled WGS sequence"/>
</dbReference>
<dbReference type="InterPro" id="IPR000183">
    <property type="entry name" value="Orn/DAP/Arg_de-COase"/>
</dbReference>
<evidence type="ECO:0000256" key="7">
    <source>
        <dbReference type="PIRSR" id="PIRSR600183-50"/>
    </source>
</evidence>
<comment type="cofactor">
    <cofactor evidence="1 5 7 8">
        <name>pyridoxal 5'-phosphate</name>
        <dbReference type="ChEBI" id="CHEBI:597326"/>
    </cofactor>
</comment>
<gene>
    <name evidence="10" type="primary">lysA-2</name>
    <name evidence="5" type="synonym">lysA</name>
    <name evidence="10" type="ORF">DSM101010T_02640</name>
</gene>
<dbReference type="PRINTS" id="PR01181">
    <property type="entry name" value="DAPDCRBXLASE"/>
</dbReference>
<evidence type="ECO:0000256" key="4">
    <source>
        <dbReference type="ARBA" id="ARBA00023239"/>
    </source>
</evidence>
<feature type="binding site" evidence="5">
    <location>
        <begin position="274"/>
        <end position="277"/>
    </location>
    <ligand>
        <name>pyridoxal 5'-phosphate</name>
        <dbReference type="ChEBI" id="CHEBI:597326"/>
    </ligand>
</feature>
<feature type="modified residue" description="N6-(pyridoxal phosphate)lysine" evidence="5 7">
    <location>
        <position position="62"/>
    </location>
</feature>
<dbReference type="NCBIfam" id="TIGR01048">
    <property type="entry name" value="lysA"/>
    <property type="match status" value="1"/>
</dbReference>
<keyword evidence="5 8" id="KW-0457">Lysine biosynthesis</keyword>
<sequence length="430" mass="47775">MANVRSTYTDSVDFFGLNTPMELVEEYGSTLYVYNEDMLRRRCCEIKALSTHPGFTPNYSAKANTNIHLLKIIREEGMVVDAMSPGEIIMNLAAGFTPDQILFISNNVSAEELKFAIDHGVYVSVDSLSQLDLFGEINPGGKVVIRFNPGIGAGHHAKVVTGGKQTKFGVDPETMDEVRDIIERHNLTLCGVNMHIGSLFMEPDGYIEAMQVLLSIAEQWDTLEIIDFGGGFGIPYRKYEGQARLDMQKLGEAFHATISEFAERTGYTGRFMCEPGRYIVAECGLLLGTCYSVKNNGPKRFVGTDLGFNTLVRPAMYDSFHDVEIYREDGEPVSATMEQSIVGNICESGDIIAKDRQLPEIMEGDIIGMLDAGAYGYVMTSPYNQRLRPAEVLIQSDGKPRLIRRRETIADLLAMYPEAAELTERFRACA</sequence>
<keyword evidence="3 5" id="KW-0663">Pyridoxal phosphate</keyword>
<dbReference type="PANTHER" id="PTHR43727:SF2">
    <property type="entry name" value="GROUP IV DECARBOXYLASE"/>
    <property type="match status" value="1"/>
</dbReference>
<dbReference type="PANTHER" id="PTHR43727">
    <property type="entry name" value="DIAMINOPIMELATE DECARBOXYLASE"/>
    <property type="match status" value="1"/>
</dbReference>
<comment type="caution">
    <text evidence="10">The sequence shown here is derived from an EMBL/GenBank/DDBJ whole genome shotgun (WGS) entry which is preliminary data.</text>
</comment>
<evidence type="ECO:0000256" key="8">
    <source>
        <dbReference type="RuleBase" id="RU003738"/>
    </source>
</evidence>
<dbReference type="GO" id="GO:0030170">
    <property type="term" value="F:pyridoxal phosphate binding"/>
    <property type="evidence" value="ECO:0007669"/>
    <property type="project" value="UniProtKB-UniRule"/>
</dbReference>
<evidence type="ECO:0000259" key="9">
    <source>
        <dbReference type="Pfam" id="PF02784"/>
    </source>
</evidence>
<feature type="binding site" evidence="5">
    <location>
        <position position="375"/>
    </location>
    <ligand>
        <name>substrate</name>
    </ligand>
</feature>
<comment type="catalytic activity">
    <reaction evidence="5 8">
        <text>meso-2,6-diaminopimelate + H(+) = L-lysine + CO2</text>
        <dbReference type="Rhea" id="RHEA:15101"/>
        <dbReference type="ChEBI" id="CHEBI:15378"/>
        <dbReference type="ChEBI" id="CHEBI:16526"/>
        <dbReference type="ChEBI" id="CHEBI:32551"/>
        <dbReference type="ChEBI" id="CHEBI:57791"/>
        <dbReference type="EC" id="4.1.1.20"/>
    </reaction>
</comment>
<dbReference type="InterPro" id="IPR022644">
    <property type="entry name" value="De-COase2_N"/>
</dbReference>
<dbReference type="EMBL" id="BLVO01000004">
    <property type="protein sequence ID" value="GFM31899.1"/>
    <property type="molecule type" value="Genomic_DNA"/>
</dbReference>
<feature type="binding site" evidence="5">
    <location>
        <position position="277"/>
    </location>
    <ligand>
        <name>substrate</name>
    </ligand>
</feature>
<evidence type="ECO:0000313" key="11">
    <source>
        <dbReference type="Proteomes" id="UP000503840"/>
    </source>
</evidence>
<evidence type="ECO:0000256" key="1">
    <source>
        <dbReference type="ARBA" id="ARBA00001933"/>
    </source>
</evidence>
<evidence type="ECO:0000256" key="6">
    <source>
        <dbReference type="NCBIfam" id="TIGR01048"/>
    </source>
</evidence>
<dbReference type="GO" id="GO:0009089">
    <property type="term" value="P:lysine biosynthetic process via diaminopimelate"/>
    <property type="evidence" value="ECO:0007669"/>
    <property type="project" value="UniProtKB-UniRule"/>
</dbReference>
<dbReference type="Gene3D" id="2.40.37.10">
    <property type="entry name" value="Lyase, Ornithine Decarboxylase, Chain A, domain 1"/>
    <property type="match status" value="1"/>
</dbReference>
<dbReference type="FunFam" id="3.20.20.10:FF:000003">
    <property type="entry name" value="Diaminopimelate decarboxylase"/>
    <property type="match status" value="1"/>
</dbReference>
<feature type="active site" description="Proton donor" evidence="7">
    <location>
        <position position="346"/>
    </location>
</feature>
<dbReference type="Pfam" id="PF02784">
    <property type="entry name" value="Orn_Arg_deC_N"/>
    <property type="match status" value="1"/>
</dbReference>
<dbReference type="GO" id="GO:0008836">
    <property type="term" value="F:diaminopimelate decarboxylase activity"/>
    <property type="evidence" value="ECO:0007669"/>
    <property type="project" value="UniProtKB-UniRule"/>
</dbReference>
<feature type="binding site" evidence="5">
    <location>
        <position position="375"/>
    </location>
    <ligand>
        <name>pyridoxal 5'-phosphate</name>
        <dbReference type="ChEBI" id="CHEBI:597326"/>
    </ligand>
</feature>
<feature type="binding site" evidence="5">
    <location>
        <position position="313"/>
    </location>
    <ligand>
        <name>substrate</name>
    </ligand>
</feature>
<dbReference type="HAMAP" id="MF_02120">
    <property type="entry name" value="LysA"/>
    <property type="match status" value="1"/>
</dbReference>
<feature type="binding site" evidence="5">
    <location>
        <position position="231"/>
    </location>
    <ligand>
        <name>pyridoxal 5'-phosphate</name>
        <dbReference type="ChEBI" id="CHEBI:597326"/>
    </ligand>
</feature>
<dbReference type="Gene3D" id="3.20.20.10">
    <property type="entry name" value="Alanine racemase"/>
    <property type="match status" value="1"/>
</dbReference>
<evidence type="ECO:0000256" key="3">
    <source>
        <dbReference type="ARBA" id="ARBA00022898"/>
    </source>
</evidence>
<keyword evidence="4 5" id="KW-0456">Lyase</keyword>
<dbReference type="PRINTS" id="PR01179">
    <property type="entry name" value="ODADCRBXLASE"/>
</dbReference>